<dbReference type="SMART" id="SM00052">
    <property type="entry name" value="EAL"/>
    <property type="match status" value="1"/>
</dbReference>
<dbReference type="PROSITE" id="PS50883">
    <property type="entry name" value="EAL"/>
    <property type="match status" value="1"/>
</dbReference>
<dbReference type="InterPro" id="IPR001633">
    <property type="entry name" value="EAL_dom"/>
</dbReference>
<dbReference type="SUPFAM" id="SSF55073">
    <property type="entry name" value="Nucleotide cyclase"/>
    <property type="match status" value="1"/>
</dbReference>
<dbReference type="InterPro" id="IPR029787">
    <property type="entry name" value="Nucleotide_cyclase"/>
</dbReference>
<feature type="domain" description="GGDEF" evidence="4">
    <location>
        <begin position="432"/>
        <end position="565"/>
    </location>
</feature>
<dbReference type="InterPro" id="IPR043128">
    <property type="entry name" value="Rev_trsase/Diguanyl_cyclase"/>
</dbReference>
<sequence length="821" mass="90840">MLIRGGVLGQGSDRVALKDERLIYRACSMAFALSVGRGSPDEVIGRTDFDLFSGEIAREQMALDSQAIFSAQADISAIRLDSLARDEGQVQAMIVRTPIITSDNKVRGIDIRLIGGPQLNLPNSAVTIDYQTLVNDGIQGSLIIDRTTILFANDMAARVLGYPSAQALMENGQVSELFSAQELQRATRMALTDQISAVRAEEQRINLQAQSQTGSLVRLIARVTQVQWGQTQATLLSFVDVAITQQPQNVALAMRAGELKKQLAEMQRIRANEQRYRHYASAAADFFWELDAKLTFRVASDGLARVLGITRENIVGRTIDQLLDHPANINTESHWAGHLKQLRACRPFRDFEFRWSVGGETRVVRYSGIPVFNQAREFVGYRGVGCDVTASVRQAETTAYHASHDALTGLVNRRSFESTVQEALVASRLTRQAHALCFMDLDSFKIVNDTCGHQAGDELLRQLTQLFDSLVRKSDVLARLGGDEFGVLLYKCGVPEALKLANQIRHEVENFQFLWHENRFTIGVSVGLVVVDDRWESIQSLFGAVDSACYIAKNEGRNRVVVYREGEGNASNRKVSTHWVEEINAALETGRLRLACQRIMPLNKASDGLRFEMLLRLELPNGELIVPQAFLPSAERYGLVSALDERAIELTLSWLSANSELLHNIRHVSINLSAGSFTDAQFCQRLVKSIASSPVPASKLCFEIAETAAITNLSKVSAFMHELSAIGCRFGIDDFGSGLSSFAYLRKLPVDFLKIDGLLIKDILDDETDFTLVKAISDISKSLGKRTVAEFIESPQLLDAVREIGIDFGQGFHLGEPELIS</sequence>
<dbReference type="NCBIfam" id="TIGR00254">
    <property type="entry name" value="GGDEF"/>
    <property type="match status" value="1"/>
</dbReference>
<evidence type="ECO:0000259" key="4">
    <source>
        <dbReference type="PROSITE" id="PS50887"/>
    </source>
</evidence>
<dbReference type="FunFam" id="3.30.70.270:FF:000001">
    <property type="entry name" value="Diguanylate cyclase domain protein"/>
    <property type="match status" value="1"/>
</dbReference>
<keyword evidence="5" id="KW-0378">Hydrolase</keyword>
<dbReference type="CDD" id="cd00130">
    <property type="entry name" value="PAS"/>
    <property type="match status" value="1"/>
</dbReference>
<protein>
    <submittedName>
        <fullName evidence="5">Cyclic di-GMP phosphodiesterase PdeB</fullName>
        <ecNumber evidence="5">3.1.4.52</ecNumber>
    </submittedName>
</protein>
<feature type="domain" description="EAL" evidence="3">
    <location>
        <begin position="576"/>
        <end position="821"/>
    </location>
</feature>
<dbReference type="Gene3D" id="3.20.20.450">
    <property type="entry name" value="EAL domain"/>
    <property type="match status" value="1"/>
</dbReference>
<feature type="domain" description="PAS" evidence="2">
    <location>
        <begin position="272"/>
        <end position="326"/>
    </location>
</feature>
<evidence type="ECO:0000313" key="5">
    <source>
        <dbReference type="EMBL" id="ASJ75374.1"/>
    </source>
</evidence>
<proteinExistence type="predicted"/>
<dbReference type="NCBIfam" id="TIGR00229">
    <property type="entry name" value="sensory_box"/>
    <property type="match status" value="1"/>
</dbReference>
<dbReference type="InterPro" id="IPR000014">
    <property type="entry name" value="PAS"/>
</dbReference>
<dbReference type="InterPro" id="IPR000160">
    <property type="entry name" value="GGDEF_dom"/>
</dbReference>
<evidence type="ECO:0000259" key="2">
    <source>
        <dbReference type="PROSITE" id="PS50112"/>
    </source>
</evidence>
<dbReference type="Gene3D" id="3.30.70.270">
    <property type="match status" value="1"/>
</dbReference>
<dbReference type="PROSITE" id="PS50887">
    <property type="entry name" value="GGDEF"/>
    <property type="match status" value="1"/>
</dbReference>
<name>A0A2Z2P698_9GAMM</name>
<dbReference type="InterPro" id="IPR052155">
    <property type="entry name" value="Biofilm_reg_signaling"/>
</dbReference>
<comment type="cofactor">
    <cofactor evidence="1">
        <name>Mg(2+)</name>
        <dbReference type="ChEBI" id="CHEBI:18420"/>
    </cofactor>
</comment>
<dbReference type="KEGG" id="gai:IMCC3135_26595"/>
<evidence type="ECO:0000259" key="3">
    <source>
        <dbReference type="PROSITE" id="PS50883"/>
    </source>
</evidence>
<dbReference type="CDD" id="cd01949">
    <property type="entry name" value="GGDEF"/>
    <property type="match status" value="1"/>
</dbReference>
<dbReference type="Gene3D" id="3.30.450.20">
    <property type="entry name" value="PAS domain"/>
    <property type="match status" value="2"/>
</dbReference>
<gene>
    <name evidence="5" type="primary">pdeB_4</name>
    <name evidence="5" type="ORF">IMCC3135_26595</name>
</gene>
<dbReference type="PROSITE" id="PS50112">
    <property type="entry name" value="PAS"/>
    <property type="match status" value="1"/>
</dbReference>
<evidence type="ECO:0000256" key="1">
    <source>
        <dbReference type="ARBA" id="ARBA00001946"/>
    </source>
</evidence>
<dbReference type="Proteomes" id="UP000250079">
    <property type="component" value="Chromosome"/>
</dbReference>
<dbReference type="SMART" id="SM00091">
    <property type="entry name" value="PAS"/>
    <property type="match status" value="2"/>
</dbReference>
<dbReference type="CDD" id="cd01948">
    <property type="entry name" value="EAL"/>
    <property type="match status" value="1"/>
</dbReference>
<evidence type="ECO:0000313" key="6">
    <source>
        <dbReference type="Proteomes" id="UP000250079"/>
    </source>
</evidence>
<dbReference type="EMBL" id="CP018632">
    <property type="protein sequence ID" value="ASJ75374.1"/>
    <property type="molecule type" value="Genomic_DNA"/>
</dbReference>
<dbReference type="GO" id="GO:0071111">
    <property type="term" value="F:cyclic-guanylate-specific phosphodiesterase activity"/>
    <property type="evidence" value="ECO:0007669"/>
    <property type="project" value="UniProtKB-EC"/>
</dbReference>
<organism evidence="5 6">
    <name type="scientific">Granulosicoccus antarcticus IMCC3135</name>
    <dbReference type="NCBI Taxonomy" id="1192854"/>
    <lineage>
        <taxon>Bacteria</taxon>
        <taxon>Pseudomonadati</taxon>
        <taxon>Pseudomonadota</taxon>
        <taxon>Gammaproteobacteria</taxon>
        <taxon>Chromatiales</taxon>
        <taxon>Granulosicoccaceae</taxon>
        <taxon>Granulosicoccus</taxon>
    </lineage>
</organism>
<dbReference type="InterPro" id="IPR035965">
    <property type="entry name" value="PAS-like_dom_sf"/>
</dbReference>
<dbReference type="Pfam" id="PF13426">
    <property type="entry name" value="PAS_9"/>
    <property type="match status" value="2"/>
</dbReference>
<dbReference type="SMART" id="SM00267">
    <property type="entry name" value="GGDEF"/>
    <property type="match status" value="1"/>
</dbReference>
<keyword evidence="6" id="KW-1185">Reference proteome</keyword>
<accession>A0A2Z2P698</accession>
<dbReference type="InterPro" id="IPR035919">
    <property type="entry name" value="EAL_sf"/>
</dbReference>
<dbReference type="PANTHER" id="PTHR44757">
    <property type="entry name" value="DIGUANYLATE CYCLASE DGCP"/>
    <property type="match status" value="1"/>
</dbReference>
<dbReference type="EC" id="3.1.4.52" evidence="5"/>
<dbReference type="Pfam" id="PF00990">
    <property type="entry name" value="GGDEF"/>
    <property type="match status" value="1"/>
</dbReference>
<dbReference type="SUPFAM" id="SSF55785">
    <property type="entry name" value="PYP-like sensor domain (PAS domain)"/>
    <property type="match status" value="1"/>
</dbReference>
<dbReference type="Pfam" id="PF00563">
    <property type="entry name" value="EAL"/>
    <property type="match status" value="1"/>
</dbReference>
<dbReference type="PANTHER" id="PTHR44757:SF4">
    <property type="entry name" value="DIGUANYLATE CYCLASE DGCE-RELATED"/>
    <property type="match status" value="1"/>
</dbReference>
<dbReference type="AlphaFoldDB" id="A0A2Z2P698"/>
<dbReference type="SUPFAM" id="SSF141868">
    <property type="entry name" value="EAL domain-like"/>
    <property type="match status" value="1"/>
</dbReference>
<reference evidence="5 6" key="1">
    <citation type="submission" date="2016-12" db="EMBL/GenBank/DDBJ databases">
        <authorList>
            <person name="Song W.-J."/>
            <person name="Kurnit D.M."/>
        </authorList>
    </citation>
    <scope>NUCLEOTIDE SEQUENCE [LARGE SCALE GENOMIC DNA]</scope>
    <source>
        <strain evidence="5 6">IMCC3135</strain>
    </source>
</reference>